<keyword evidence="4" id="KW-0804">Transcription</keyword>
<dbReference type="RefSeq" id="WP_281725024.1">
    <property type="nucleotide sequence ID" value="NZ_CALKQL010000019.1"/>
</dbReference>
<feature type="domain" description="HTH lysR-type" evidence="5">
    <location>
        <begin position="1"/>
        <end position="58"/>
    </location>
</feature>
<accession>A0A921LD82</accession>
<evidence type="ECO:0000313" key="7">
    <source>
        <dbReference type="Proteomes" id="UP000769156"/>
    </source>
</evidence>
<evidence type="ECO:0000313" key="6">
    <source>
        <dbReference type="EMBL" id="HJF93671.1"/>
    </source>
</evidence>
<gene>
    <name evidence="6" type="ORF">K8V82_02645</name>
</gene>
<evidence type="ECO:0000256" key="2">
    <source>
        <dbReference type="ARBA" id="ARBA00023015"/>
    </source>
</evidence>
<reference evidence="6" key="2">
    <citation type="submission" date="2021-09" db="EMBL/GenBank/DDBJ databases">
        <authorList>
            <person name="Gilroy R."/>
        </authorList>
    </citation>
    <scope>NUCLEOTIDE SEQUENCE</scope>
    <source>
        <strain evidence="6">ChiSjej5B23-16112</strain>
    </source>
</reference>
<dbReference type="InterPro" id="IPR050950">
    <property type="entry name" value="HTH-type_LysR_regulators"/>
</dbReference>
<keyword evidence="2" id="KW-0805">Transcription regulation</keyword>
<dbReference type="InterPro" id="IPR005119">
    <property type="entry name" value="LysR_subst-bd"/>
</dbReference>
<dbReference type="PANTHER" id="PTHR30419:SF8">
    <property type="entry name" value="NITROGEN ASSIMILATION TRANSCRIPTIONAL ACTIVATOR-RELATED"/>
    <property type="match status" value="1"/>
</dbReference>
<name>A0A921LD82_9FIRM</name>
<dbReference type="InterPro" id="IPR036388">
    <property type="entry name" value="WH-like_DNA-bd_sf"/>
</dbReference>
<evidence type="ECO:0000256" key="4">
    <source>
        <dbReference type="ARBA" id="ARBA00023163"/>
    </source>
</evidence>
<keyword evidence="3" id="KW-0238">DNA-binding</keyword>
<dbReference type="Pfam" id="PF03466">
    <property type="entry name" value="LysR_substrate"/>
    <property type="match status" value="1"/>
</dbReference>
<dbReference type="GO" id="GO:0005829">
    <property type="term" value="C:cytosol"/>
    <property type="evidence" value="ECO:0007669"/>
    <property type="project" value="TreeGrafter"/>
</dbReference>
<dbReference type="EMBL" id="DYVY01000046">
    <property type="protein sequence ID" value="HJF93671.1"/>
    <property type="molecule type" value="Genomic_DNA"/>
</dbReference>
<dbReference type="SUPFAM" id="SSF53850">
    <property type="entry name" value="Periplasmic binding protein-like II"/>
    <property type="match status" value="1"/>
</dbReference>
<dbReference type="FunFam" id="1.10.10.10:FF:000001">
    <property type="entry name" value="LysR family transcriptional regulator"/>
    <property type="match status" value="1"/>
</dbReference>
<comment type="caution">
    <text evidence="6">The sequence shown here is derived from an EMBL/GenBank/DDBJ whole genome shotgun (WGS) entry which is preliminary data.</text>
</comment>
<dbReference type="CDD" id="cd05466">
    <property type="entry name" value="PBP2_LTTR_substrate"/>
    <property type="match status" value="1"/>
</dbReference>
<evidence type="ECO:0000256" key="1">
    <source>
        <dbReference type="ARBA" id="ARBA00009437"/>
    </source>
</evidence>
<dbReference type="Gene3D" id="1.10.10.10">
    <property type="entry name" value="Winged helix-like DNA-binding domain superfamily/Winged helix DNA-binding domain"/>
    <property type="match status" value="1"/>
</dbReference>
<organism evidence="6 7">
    <name type="scientific">Lachnoclostridium phocaeense</name>
    <dbReference type="NCBI Taxonomy" id="1871021"/>
    <lineage>
        <taxon>Bacteria</taxon>
        <taxon>Bacillati</taxon>
        <taxon>Bacillota</taxon>
        <taxon>Clostridia</taxon>
        <taxon>Lachnospirales</taxon>
        <taxon>Lachnospiraceae</taxon>
    </lineage>
</organism>
<dbReference type="PRINTS" id="PR00039">
    <property type="entry name" value="HTHLYSR"/>
</dbReference>
<dbReference type="PROSITE" id="PS50931">
    <property type="entry name" value="HTH_LYSR"/>
    <property type="match status" value="1"/>
</dbReference>
<dbReference type="AlphaFoldDB" id="A0A921LD82"/>
<evidence type="ECO:0000259" key="5">
    <source>
        <dbReference type="PROSITE" id="PS50931"/>
    </source>
</evidence>
<dbReference type="SUPFAM" id="SSF46785">
    <property type="entry name" value="Winged helix' DNA-binding domain"/>
    <property type="match status" value="1"/>
</dbReference>
<dbReference type="InterPro" id="IPR036390">
    <property type="entry name" value="WH_DNA-bd_sf"/>
</dbReference>
<sequence length="298" mass="33627">MDIRVLEYFLAVAREGSISKAAESLCMTQPPLSRQLKDLERELGKQLLIRGSKKITLTEEGILLRKRAEELIELMEKTKNEISLSDEHINGTVCIGSGETDAISLLARAARDLQQKWPDISYSIYSGDAAHVTEKLDNGLIDFGLLIEPVDISKYDYIRLPVKDTWGVLMRKDCPLAAKEYVTAEDLWDLPLIVSHQIRGSSELSAWFKKDFSRLKITTAYELIYNASHFVKAGVGYAITLDRLINTSGDSQLCFRPLYPTMEAGLCLVWKKHQVFSRPAGLFLEKVREMVLPPHLPS</sequence>
<dbReference type="GO" id="GO:0003677">
    <property type="term" value="F:DNA binding"/>
    <property type="evidence" value="ECO:0007669"/>
    <property type="project" value="UniProtKB-KW"/>
</dbReference>
<comment type="similarity">
    <text evidence="1">Belongs to the LysR transcriptional regulatory family.</text>
</comment>
<dbReference type="InterPro" id="IPR000847">
    <property type="entry name" value="LysR_HTH_N"/>
</dbReference>
<proteinExistence type="inferred from homology"/>
<reference evidence="6" key="1">
    <citation type="journal article" date="2021" name="PeerJ">
        <title>Extensive microbial diversity within the chicken gut microbiome revealed by metagenomics and culture.</title>
        <authorList>
            <person name="Gilroy R."/>
            <person name="Ravi A."/>
            <person name="Getino M."/>
            <person name="Pursley I."/>
            <person name="Horton D.L."/>
            <person name="Alikhan N.F."/>
            <person name="Baker D."/>
            <person name="Gharbi K."/>
            <person name="Hall N."/>
            <person name="Watson M."/>
            <person name="Adriaenssens E.M."/>
            <person name="Foster-Nyarko E."/>
            <person name="Jarju S."/>
            <person name="Secka A."/>
            <person name="Antonio M."/>
            <person name="Oren A."/>
            <person name="Chaudhuri R.R."/>
            <person name="La Ragione R."/>
            <person name="Hildebrand F."/>
            <person name="Pallen M.J."/>
        </authorList>
    </citation>
    <scope>NUCLEOTIDE SEQUENCE</scope>
    <source>
        <strain evidence="6">ChiSjej5B23-16112</strain>
    </source>
</reference>
<dbReference type="Proteomes" id="UP000769156">
    <property type="component" value="Unassembled WGS sequence"/>
</dbReference>
<dbReference type="PANTHER" id="PTHR30419">
    <property type="entry name" value="HTH-TYPE TRANSCRIPTIONAL REGULATOR YBHD"/>
    <property type="match status" value="1"/>
</dbReference>
<dbReference type="Pfam" id="PF00126">
    <property type="entry name" value="HTH_1"/>
    <property type="match status" value="1"/>
</dbReference>
<evidence type="ECO:0000256" key="3">
    <source>
        <dbReference type="ARBA" id="ARBA00023125"/>
    </source>
</evidence>
<dbReference type="Gene3D" id="3.40.190.290">
    <property type="match status" value="1"/>
</dbReference>
<dbReference type="GO" id="GO:0003700">
    <property type="term" value="F:DNA-binding transcription factor activity"/>
    <property type="evidence" value="ECO:0007669"/>
    <property type="project" value="InterPro"/>
</dbReference>
<protein>
    <submittedName>
        <fullName evidence="6">LysR family transcriptional regulator</fullName>
    </submittedName>
</protein>